<organism evidence="2 3">
    <name type="scientific">Trichomonas vaginalis (strain ATCC PRA-98 / G3)</name>
    <dbReference type="NCBI Taxonomy" id="412133"/>
    <lineage>
        <taxon>Eukaryota</taxon>
        <taxon>Metamonada</taxon>
        <taxon>Parabasalia</taxon>
        <taxon>Trichomonadida</taxon>
        <taxon>Trichomonadidae</taxon>
        <taxon>Trichomonas</taxon>
    </lineage>
</organism>
<dbReference type="RefSeq" id="XP_001299387.1">
    <property type="nucleotide sequence ID" value="XM_001299386.1"/>
</dbReference>
<evidence type="ECO:0000259" key="1">
    <source>
        <dbReference type="Pfam" id="PF23197"/>
    </source>
</evidence>
<dbReference type="Pfam" id="PF23197">
    <property type="entry name" value="IG_AIR9"/>
    <property type="match status" value="2"/>
</dbReference>
<gene>
    <name evidence="2" type="ORF">TVAG_312690</name>
</gene>
<dbReference type="VEuPathDB" id="TrichDB:TVAGG3_0523290"/>
<name>A2G8R1_TRIV3</name>
<evidence type="ECO:0000313" key="3">
    <source>
        <dbReference type="Proteomes" id="UP000001542"/>
    </source>
</evidence>
<dbReference type="GO" id="GO:0005634">
    <property type="term" value="C:nucleus"/>
    <property type="evidence" value="ECO:0000318"/>
    <property type="project" value="GO_Central"/>
</dbReference>
<dbReference type="STRING" id="5722.A2G8R1"/>
<dbReference type="EMBL" id="DS114645">
    <property type="protein sequence ID" value="EAX86457.1"/>
    <property type="molecule type" value="Genomic_DNA"/>
</dbReference>
<reference evidence="2" key="1">
    <citation type="submission" date="2006-10" db="EMBL/GenBank/DDBJ databases">
        <authorList>
            <person name="Amadeo P."/>
            <person name="Zhao Q."/>
            <person name="Wortman J."/>
            <person name="Fraser-Liggett C."/>
            <person name="Carlton J."/>
        </authorList>
    </citation>
    <scope>NUCLEOTIDE SEQUENCE</scope>
    <source>
        <strain evidence="2">G3</strain>
    </source>
</reference>
<sequence length="1181" mass="132148">MEKKTPNKTTTRKSITPIKKTLKIPQEEVEDATFASLSTPQSARILRLQNTQYPNFSGLKSYPNLRVLDLRGNSVQFETRAILIAFRSFYLTDINGEKVSTEAMEDSFRYSGLVTYALRHGMDPHIPEDPKEALQMALEYAFPDANSQAYSLDPENDQLVTVNTEGDIYSWCILDDTFTWRNLDTNQQTITTFRNSPLKCVIKGIQNTTVIIPEFDESYHIYAELCGDAVESGIISVKAPLSSEITWRNFEDDEIISKDCLVLPLTSKDIGNIIACDISPAPGLPTTRLITTPVRPGEFRFKSLRMQGQMIEGDDISFDVSTRGSKATFKGVRILRSAHHGEWKNVCTLDADNLTYKLTVYDIGCVIRAVCLTEGGGPPLMLTSSERVQPSAPKFSDQLITGAGTVGSPLFAVATYTGGIQGNCRYEWNIGKNDERSRPVVVPTAEDVGKLVKCKMTPLRSDGSIGKPVITEFPAIKQQGKNKVLAEKFLNYRTTSKQGKIMMTIDDEDSGKTNIIHEGETVVIPDEVDWAIVASNKIHSQGHGKSFTAKKEFIKCLVVLFTDSYFALLGQIEAADPTATDLQLHFEPASSMISVTYTYSGGLEGRTVVQWNKIDKSGKETPISFGKSYHVVLADKGFSFRAIVTPVSLDGKRGTSTQSDTMQIKPTDILAEQETPLNLVFPPEIYENESLVIAQEQEKVPKGSTKVIVSQQLTKRMRVFWENANGELLAEGLVFNPTVNDLNQKITVRIVDRVNSQELFSVYMPEIKSLPPTVENLTIKIEDGRVKNGRQTKYIGVYWENYKGGIEGKHTIIWRGKRPDSSEFQEIARTNRTWIEIDYIQFSNWTISATLIPTNNHGEEGNPMETNEIKVPVAPSERVVAIKNAVIKPSKDYKSFICEVETDGAPGTIEYLWGYLVDGEEQYTDIDTKEREITEDDFDYPPFCKLQTIGTQGQKGEKALVYLSMDTRELFSPKIETVNFISNGQKQSKAFYVGDELTLDIVHSGPPATEVDIKWQRQVNGEWTDIAEGNSYITNGNDQYLRCLVVMTVNADVLLEPISSEQFTTQTIVVQPNSTVVKLATALRRARANFDCKLSVGDEVNISIDITSFTMKNKTSTLFTDKVNFINAKISDVREDLVEIKARHGYNTELVFDQMKMKGGTKLSARLARELFVETLNRFKK</sequence>
<dbReference type="VEuPathDB" id="TrichDB:TVAG_312690"/>
<dbReference type="OrthoDB" id="1904536at2759"/>
<protein>
    <recommendedName>
        <fullName evidence="1">AIR9-like A9 domain-containing protein</fullName>
    </recommendedName>
</protein>
<dbReference type="InterPro" id="IPR056284">
    <property type="entry name" value="AIR9-like_A9"/>
</dbReference>
<dbReference type="GO" id="GO:0042393">
    <property type="term" value="F:histone binding"/>
    <property type="evidence" value="ECO:0000318"/>
    <property type="project" value="GO_Central"/>
</dbReference>
<dbReference type="InParanoid" id="A2G8R1"/>
<accession>A2G8R1</accession>
<feature type="domain" description="AIR9-like A9" evidence="1">
    <location>
        <begin position="591"/>
        <end position="657"/>
    </location>
</feature>
<keyword evidence="3" id="KW-1185">Reference proteome</keyword>
<feature type="domain" description="AIR9-like A9" evidence="1">
    <location>
        <begin position="399"/>
        <end position="470"/>
    </location>
</feature>
<proteinExistence type="predicted"/>
<reference evidence="2" key="2">
    <citation type="journal article" date="2007" name="Science">
        <title>Draft genome sequence of the sexually transmitted pathogen Trichomonas vaginalis.</title>
        <authorList>
            <person name="Carlton J.M."/>
            <person name="Hirt R.P."/>
            <person name="Silva J.C."/>
            <person name="Delcher A.L."/>
            <person name="Schatz M."/>
            <person name="Zhao Q."/>
            <person name="Wortman J.R."/>
            <person name="Bidwell S.L."/>
            <person name="Alsmark U.C.M."/>
            <person name="Besteiro S."/>
            <person name="Sicheritz-Ponten T."/>
            <person name="Noel C.J."/>
            <person name="Dacks J.B."/>
            <person name="Foster P.G."/>
            <person name="Simillion C."/>
            <person name="Van de Peer Y."/>
            <person name="Miranda-Saavedra D."/>
            <person name="Barton G.J."/>
            <person name="Westrop G.D."/>
            <person name="Mueller S."/>
            <person name="Dessi D."/>
            <person name="Fiori P.L."/>
            <person name="Ren Q."/>
            <person name="Paulsen I."/>
            <person name="Zhang H."/>
            <person name="Bastida-Corcuera F.D."/>
            <person name="Simoes-Barbosa A."/>
            <person name="Brown M.T."/>
            <person name="Hayes R.D."/>
            <person name="Mukherjee M."/>
            <person name="Okumura C.Y."/>
            <person name="Schneider R."/>
            <person name="Smith A.J."/>
            <person name="Vanacova S."/>
            <person name="Villalvazo M."/>
            <person name="Haas B.J."/>
            <person name="Pertea M."/>
            <person name="Feldblyum T.V."/>
            <person name="Utterback T.R."/>
            <person name="Shu C.L."/>
            <person name="Osoegawa K."/>
            <person name="de Jong P.J."/>
            <person name="Hrdy I."/>
            <person name="Horvathova L."/>
            <person name="Zubacova Z."/>
            <person name="Dolezal P."/>
            <person name="Malik S.B."/>
            <person name="Logsdon J.M. Jr."/>
            <person name="Henze K."/>
            <person name="Gupta A."/>
            <person name="Wang C.C."/>
            <person name="Dunne R.L."/>
            <person name="Upcroft J.A."/>
            <person name="Upcroft P."/>
            <person name="White O."/>
            <person name="Salzberg S.L."/>
            <person name="Tang P."/>
            <person name="Chiu C.-H."/>
            <person name="Lee Y.-S."/>
            <person name="Embley T.M."/>
            <person name="Coombs G.H."/>
            <person name="Mottram J.C."/>
            <person name="Tachezy J."/>
            <person name="Fraser-Liggett C.M."/>
            <person name="Johnson P.J."/>
        </authorList>
    </citation>
    <scope>NUCLEOTIDE SEQUENCE [LARGE SCALE GENOMIC DNA]</scope>
    <source>
        <strain evidence="2">G3</strain>
    </source>
</reference>
<dbReference type="AlphaFoldDB" id="A2G8R1"/>
<dbReference type="KEGG" id="tva:4744101"/>
<evidence type="ECO:0000313" key="2">
    <source>
        <dbReference type="EMBL" id="EAX86457.1"/>
    </source>
</evidence>
<dbReference type="Proteomes" id="UP000001542">
    <property type="component" value="Unassembled WGS sequence"/>
</dbReference>